<comment type="caution">
    <text evidence="2">The sequence shown here is derived from an EMBL/GenBank/DDBJ whole genome shotgun (WGS) entry which is preliminary data.</text>
</comment>
<evidence type="ECO:0000256" key="1">
    <source>
        <dbReference type="SAM" id="MobiDB-lite"/>
    </source>
</evidence>
<sequence>MEAQWLKSQFLLLESLARGPVPPSGPSSCTNIPGQGGPPCPLNEKHFAGRLHRGGSAHAPPLGSDDGATHKGSSS</sequence>
<reference evidence="2 3" key="1">
    <citation type="submission" date="2024-06" db="EMBL/GenBank/DDBJ databases">
        <title>A chromosome level genome sequence of Diviner's sage (Salvia divinorum).</title>
        <authorList>
            <person name="Ford S.A."/>
            <person name="Ro D.-K."/>
            <person name="Ness R.W."/>
            <person name="Phillips M.A."/>
        </authorList>
    </citation>
    <scope>NUCLEOTIDE SEQUENCE [LARGE SCALE GENOMIC DNA]</scope>
    <source>
        <strain evidence="2">SAF-2024a</strain>
        <tissue evidence="2">Leaf</tissue>
    </source>
</reference>
<dbReference type="AlphaFoldDB" id="A0ABD1HZA2"/>
<protein>
    <submittedName>
        <fullName evidence="2">Uncharacterized protein</fullName>
    </submittedName>
</protein>
<accession>A0ABD1HZA2</accession>
<evidence type="ECO:0000313" key="3">
    <source>
        <dbReference type="Proteomes" id="UP001567538"/>
    </source>
</evidence>
<gene>
    <name evidence="2" type="ORF">AAHA92_04469</name>
</gene>
<dbReference type="EMBL" id="JBEAFC010000003">
    <property type="protein sequence ID" value="KAL1561811.1"/>
    <property type="molecule type" value="Genomic_DNA"/>
</dbReference>
<organism evidence="2 3">
    <name type="scientific">Salvia divinorum</name>
    <name type="common">Maria pastora</name>
    <name type="synonym">Diviner's sage</name>
    <dbReference type="NCBI Taxonomy" id="28513"/>
    <lineage>
        <taxon>Eukaryota</taxon>
        <taxon>Viridiplantae</taxon>
        <taxon>Streptophyta</taxon>
        <taxon>Embryophyta</taxon>
        <taxon>Tracheophyta</taxon>
        <taxon>Spermatophyta</taxon>
        <taxon>Magnoliopsida</taxon>
        <taxon>eudicotyledons</taxon>
        <taxon>Gunneridae</taxon>
        <taxon>Pentapetalae</taxon>
        <taxon>asterids</taxon>
        <taxon>lamiids</taxon>
        <taxon>Lamiales</taxon>
        <taxon>Lamiaceae</taxon>
        <taxon>Nepetoideae</taxon>
        <taxon>Mentheae</taxon>
        <taxon>Salviinae</taxon>
        <taxon>Salvia</taxon>
        <taxon>Salvia subgen. Calosphace</taxon>
    </lineage>
</organism>
<name>A0ABD1HZA2_SALDI</name>
<dbReference type="PANTHER" id="PTHR33592:SF10">
    <property type="entry name" value="TRANSMEMBRANE PROTEIN"/>
    <property type="match status" value="1"/>
</dbReference>
<dbReference type="Proteomes" id="UP001567538">
    <property type="component" value="Unassembled WGS sequence"/>
</dbReference>
<evidence type="ECO:0000313" key="2">
    <source>
        <dbReference type="EMBL" id="KAL1561811.1"/>
    </source>
</evidence>
<proteinExistence type="predicted"/>
<keyword evidence="3" id="KW-1185">Reference proteome</keyword>
<dbReference type="PANTHER" id="PTHR33592">
    <property type="entry name" value="TRANSMEMBRANE PROTEIN"/>
    <property type="match status" value="1"/>
</dbReference>
<feature type="region of interest" description="Disordered" evidence="1">
    <location>
        <begin position="17"/>
        <end position="75"/>
    </location>
</feature>